<accession>A0AAE9Y742</accession>
<evidence type="ECO:0000313" key="1">
    <source>
        <dbReference type="EMBL" id="WCO67935.1"/>
    </source>
</evidence>
<sequence>MEWTRRTPEEVEAVIGIALCRENPRAQRVRPGRGNGGVDIYIPEPDGWVVYQVKSFTESRTSSHERQITKSWRALQQRIDTGEIAVKEWFLLRPLNPTPSDERWLAELTAGAGFPCSWKGLDFCDRLAADNPSVIDYYLLDGKERLRETIADFMVMTGLASGGDPTAPTAAIPSLEKLHEALNRFDPHFYFDFSVDTIEPGSPPPRVLPRPGLVGAATRVDGTRAITFRVYARFDEATLERPVPGRFIPDFEPGSREWQAWEDFVAYGIPVDELPVRQFSIDMPGGLGATGEDAVVRLGPARLDTARPFDLHVAVMDPSGQAIAETVVHMDAATTGLEGRGLAVQGVEEAGVFDLGLKLRADGDSMAFSLRSRDLTGAIPAATLPGLGVLGAFVPGNQLLLSLHHGPPLSAQPMPIPDALPGGVITARITRICEALAEIQRHTVTPIRVPDLTETTNDQVRPWLDAARLLRGDTITGTWNNCKITFDPDVEPPPALAEGQHRLETVEDITVDIAGTAIDLGHRRSVMKVARLVTLDREHGEAHFEPGTNDTFEIRIEPDGVAAFDD</sequence>
<evidence type="ECO:0000313" key="2">
    <source>
        <dbReference type="Proteomes" id="UP001216390"/>
    </source>
</evidence>
<dbReference type="RefSeq" id="WP_272737452.1">
    <property type="nucleotide sequence ID" value="NZ_CP116942.1"/>
</dbReference>
<reference evidence="1" key="1">
    <citation type="submission" date="2023-01" db="EMBL/GenBank/DDBJ databases">
        <title>The diversity of Class Acidimicrobiia in South China Sea sediment environments and the proposal of Iamia marina sp. nov., a novel species of the genus Iamia.</title>
        <authorList>
            <person name="He Y."/>
            <person name="Tian X."/>
        </authorList>
    </citation>
    <scope>NUCLEOTIDE SEQUENCE</scope>
    <source>
        <strain evidence="1">DSM 19957</strain>
    </source>
</reference>
<keyword evidence="2" id="KW-1185">Reference proteome</keyword>
<dbReference type="EMBL" id="CP116942">
    <property type="protein sequence ID" value="WCO67935.1"/>
    <property type="molecule type" value="Genomic_DNA"/>
</dbReference>
<organism evidence="1 2">
    <name type="scientific">Iamia majanohamensis</name>
    <dbReference type="NCBI Taxonomy" id="467976"/>
    <lineage>
        <taxon>Bacteria</taxon>
        <taxon>Bacillati</taxon>
        <taxon>Actinomycetota</taxon>
        <taxon>Acidimicrobiia</taxon>
        <taxon>Acidimicrobiales</taxon>
        <taxon>Iamiaceae</taxon>
        <taxon>Iamia</taxon>
    </lineage>
</organism>
<dbReference type="KEGG" id="ima:PO878_04255"/>
<proteinExistence type="predicted"/>
<dbReference type="Proteomes" id="UP001216390">
    <property type="component" value="Chromosome"/>
</dbReference>
<name>A0AAE9Y742_9ACTN</name>
<protein>
    <submittedName>
        <fullName evidence="1">Uncharacterized protein</fullName>
    </submittedName>
</protein>
<dbReference type="AlphaFoldDB" id="A0AAE9Y742"/>
<gene>
    <name evidence="1" type="ORF">PO878_04255</name>
</gene>